<dbReference type="AlphaFoldDB" id="A0A179BUA6"/>
<sequence>MEDAKNTDSIFMHSIRGDIRRAWDHQLPCARDSSWPSAFREFDKATNSNDDFLVNMDSRPWIIGLNICENILSVG</sequence>
<proteinExistence type="predicted"/>
<gene>
    <name evidence="1" type="ORF">A4U53_19260</name>
</gene>
<dbReference type="EMBL" id="LWBS01000143">
    <property type="protein sequence ID" value="OAP94955.1"/>
    <property type="molecule type" value="Genomic_DNA"/>
</dbReference>
<protein>
    <submittedName>
        <fullName evidence="1">Uncharacterized protein</fullName>
    </submittedName>
</protein>
<reference evidence="1" key="1">
    <citation type="submission" date="2016-04" db="EMBL/GenBank/DDBJ databases">
        <title>Fast-growing isolate from the root nodules of Vavilovia formosa.</title>
        <authorList>
            <person name="Kimeklis A."/>
            <person name="Safronova V."/>
            <person name="Belimov A."/>
            <person name="Andronov E."/>
        </authorList>
    </citation>
    <scope>NUCLEOTIDE SEQUENCE [LARGE SCALE GENOMIC DNA]</scope>
    <source>
        <strain evidence="1">Vaf-46</strain>
    </source>
</reference>
<name>A0A179BUA6_RHILE</name>
<evidence type="ECO:0000313" key="1">
    <source>
        <dbReference type="EMBL" id="OAP94955.1"/>
    </source>
</evidence>
<comment type="caution">
    <text evidence="1">The sequence shown here is derived from an EMBL/GenBank/DDBJ whole genome shotgun (WGS) entry which is preliminary data.</text>
</comment>
<accession>A0A179BUA6</accession>
<organism evidence="1">
    <name type="scientific">Rhizobium leguminosarum</name>
    <dbReference type="NCBI Taxonomy" id="384"/>
    <lineage>
        <taxon>Bacteria</taxon>
        <taxon>Pseudomonadati</taxon>
        <taxon>Pseudomonadota</taxon>
        <taxon>Alphaproteobacteria</taxon>
        <taxon>Hyphomicrobiales</taxon>
        <taxon>Rhizobiaceae</taxon>
        <taxon>Rhizobium/Agrobacterium group</taxon>
        <taxon>Rhizobium</taxon>
    </lineage>
</organism>